<dbReference type="GeneID" id="18919521"/>
<feature type="chain" id="PRO_5003886002" evidence="1">
    <location>
        <begin position="18"/>
        <end position="328"/>
    </location>
</feature>
<keyword evidence="3" id="KW-1185">Reference proteome</keyword>
<protein>
    <submittedName>
        <fullName evidence="2">Uncharacterized protein</fullName>
    </submittedName>
</protein>
<sequence length="328" mass="36997">MAWLRRWPLCLLPSLSSWRVQDGNVLNIETHGEIITALILITTHLTFYRPDPHYTSSLTSTQKHPLLDKPTCPQDRQIWSLLSFLEMLLHGDDYKTVLDFLPSHSREGKIKSFWNMFGDSCVYVNHCIRVRDSGTISQEAILYAIIIYTDSCGVDLLIPVTFWGTTLCPDNITAVLIQVKTNLHFAHNVQMPVFDVMDSVRIGLFTDTANILLVICMVFVLGSVQPVVHVPAHTTLPAPMLPAHTNHDAYTTFDIWCAGCCNKSFKVISPAESTAYQSLLNQVRKGNFANRVHRARGSHQIEVEEAFKMSIEAAHCAMNSWAITTHFE</sequence>
<organism evidence="2 3">
    <name type="scientific">Phanerochaete carnosa (strain HHB-10118-sp)</name>
    <name type="common">White-rot fungus</name>
    <name type="synonym">Peniophora carnosa</name>
    <dbReference type="NCBI Taxonomy" id="650164"/>
    <lineage>
        <taxon>Eukaryota</taxon>
        <taxon>Fungi</taxon>
        <taxon>Dikarya</taxon>
        <taxon>Basidiomycota</taxon>
        <taxon>Agaricomycotina</taxon>
        <taxon>Agaricomycetes</taxon>
        <taxon>Polyporales</taxon>
        <taxon>Phanerochaetaceae</taxon>
        <taxon>Phanerochaete</taxon>
    </lineage>
</organism>
<evidence type="ECO:0000313" key="3">
    <source>
        <dbReference type="Proteomes" id="UP000008370"/>
    </source>
</evidence>
<dbReference type="STRING" id="650164.K5X3E8"/>
<dbReference type="KEGG" id="pco:PHACADRAFT_27981"/>
<dbReference type="InParanoid" id="K5X3E8"/>
<proteinExistence type="predicted"/>
<name>K5X3E8_PHACS</name>
<dbReference type="AlphaFoldDB" id="K5X3E8"/>
<feature type="signal peptide" evidence="1">
    <location>
        <begin position="1"/>
        <end position="17"/>
    </location>
</feature>
<dbReference type="EMBL" id="JH930471">
    <property type="protein sequence ID" value="EKM57307.1"/>
    <property type="molecule type" value="Genomic_DNA"/>
</dbReference>
<dbReference type="OrthoDB" id="107110at2759"/>
<dbReference type="RefSeq" id="XP_007394068.1">
    <property type="nucleotide sequence ID" value="XM_007394006.1"/>
</dbReference>
<dbReference type="HOGENOM" id="CLU_847611_0_0_1"/>
<dbReference type="Proteomes" id="UP000008370">
    <property type="component" value="Unassembled WGS sequence"/>
</dbReference>
<evidence type="ECO:0000256" key="1">
    <source>
        <dbReference type="SAM" id="SignalP"/>
    </source>
</evidence>
<keyword evidence="1" id="KW-0732">Signal</keyword>
<gene>
    <name evidence="2" type="ORF">PHACADRAFT_27981</name>
</gene>
<reference evidence="2 3" key="1">
    <citation type="journal article" date="2012" name="BMC Genomics">
        <title>Comparative genomics of the white-rot fungi, Phanerochaete carnosa and P. chrysosporium, to elucidate the genetic basis of the distinct wood types they colonize.</title>
        <authorList>
            <person name="Suzuki H."/>
            <person name="MacDonald J."/>
            <person name="Syed K."/>
            <person name="Salamov A."/>
            <person name="Hori C."/>
            <person name="Aerts A."/>
            <person name="Henrissat B."/>
            <person name="Wiebenga A."/>
            <person name="vanKuyk P.A."/>
            <person name="Barry K."/>
            <person name="Lindquist E."/>
            <person name="LaButti K."/>
            <person name="Lapidus A."/>
            <person name="Lucas S."/>
            <person name="Coutinho P."/>
            <person name="Gong Y."/>
            <person name="Samejima M."/>
            <person name="Mahadevan R."/>
            <person name="Abou-Zaid M."/>
            <person name="de Vries R.P."/>
            <person name="Igarashi K."/>
            <person name="Yadav J.S."/>
            <person name="Grigoriev I.V."/>
            <person name="Master E.R."/>
        </authorList>
    </citation>
    <scope>NUCLEOTIDE SEQUENCE [LARGE SCALE GENOMIC DNA]</scope>
    <source>
        <strain evidence="2 3">HHB-10118-sp</strain>
    </source>
</reference>
<accession>K5X3E8</accession>
<evidence type="ECO:0000313" key="2">
    <source>
        <dbReference type="EMBL" id="EKM57307.1"/>
    </source>
</evidence>